<evidence type="ECO:0000256" key="1">
    <source>
        <dbReference type="SAM" id="MobiDB-lite"/>
    </source>
</evidence>
<protein>
    <submittedName>
        <fullName evidence="2">Uncharacterized protein</fullName>
    </submittedName>
</protein>
<keyword evidence="3" id="KW-1185">Reference proteome</keyword>
<evidence type="ECO:0000313" key="2">
    <source>
        <dbReference type="EMBL" id="TLS52007.1"/>
    </source>
</evidence>
<organism evidence="2 3">
    <name type="scientific">Paenibacillus antri</name>
    <dbReference type="NCBI Taxonomy" id="2582848"/>
    <lineage>
        <taxon>Bacteria</taxon>
        <taxon>Bacillati</taxon>
        <taxon>Bacillota</taxon>
        <taxon>Bacilli</taxon>
        <taxon>Bacillales</taxon>
        <taxon>Paenibacillaceae</taxon>
        <taxon>Paenibacillus</taxon>
    </lineage>
</organism>
<accession>A0A5R9G6J5</accession>
<dbReference type="EMBL" id="VCIW01000006">
    <property type="protein sequence ID" value="TLS52007.1"/>
    <property type="molecule type" value="Genomic_DNA"/>
</dbReference>
<dbReference type="AlphaFoldDB" id="A0A5R9G6J5"/>
<dbReference type="RefSeq" id="WP_138194251.1">
    <property type="nucleotide sequence ID" value="NZ_VCIW01000006.1"/>
</dbReference>
<dbReference type="Proteomes" id="UP000309676">
    <property type="component" value="Unassembled WGS sequence"/>
</dbReference>
<evidence type="ECO:0000313" key="3">
    <source>
        <dbReference type="Proteomes" id="UP000309676"/>
    </source>
</evidence>
<feature type="compositionally biased region" description="Low complexity" evidence="1">
    <location>
        <begin position="87"/>
        <end position="101"/>
    </location>
</feature>
<comment type="caution">
    <text evidence="2">The sequence shown here is derived from an EMBL/GenBank/DDBJ whole genome shotgun (WGS) entry which is preliminary data.</text>
</comment>
<name>A0A5R9G6J5_9BACL</name>
<feature type="region of interest" description="Disordered" evidence="1">
    <location>
        <begin position="48"/>
        <end position="119"/>
    </location>
</feature>
<proteinExistence type="predicted"/>
<dbReference type="OrthoDB" id="2666791at2"/>
<sequence>MKRKRRFRWVWILSGSLLIVGVGAYVAMDMAVSYTLKQMTAVVPSDPIATEGALEEPGTADSVVSQEESSDMPLEASSSNVADSESEAGAGAASPATQAPEPAQGKSDNDKPQEAVGYDPNISSEQAASVQENVTAREKLTVAGVLMDNFSAAELREFASIAAGGITVEEKKAARDTFLSRLSEEEYNELIAIAAKYGLSQGKSYVEVKESTEPMKE</sequence>
<reference evidence="2 3" key="1">
    <citation type="submission" date="2019-05" db="EMBL/GenBank/DDBJ databases">
        <authorList>
            <person name="Narsing Rao M.P."/>
            <person name="Li W.J."/>
        </authorList>
    </citation>
    <scope>NUCLEOTIDE SEQUENCE [LARGE SCALE GENOMIC DNA]</scope>
    <source>
        <strain evidence="2 3">SYSU_K30003</strain>
    </source>
</reference>
<gene>
    <name evidence="2" type="ORF">FE782_11545</name>
</gene>